<comment type="caution">
    <text evidence="4">The sequence shown here is derived from an EMBL/GenBank/DDBJ whole genome shotgun (WGS) entry which is preliminary data.</text>
</comment>
<gene>
    <name evidence="4" type="ORF">IAD25_01215</name>
</gene>
<organism evidence="4 5">
    <name type="scientific">Candidatus Allocopromorpha excrementipullorum</name>
    <dbReference type="NCBI Taxonomy" id="2840743"/>
    <lineage>
        <taxon>Bacteria</taxon>
        <taxon>Bacillati</taxon>
        <taxon>Bacillota</taxon>
        <taxon>Clostridia</taxon>
        <taxon>Eubacteriales</taxon>
        <taxon>Eubacteriaceae</taxon>
        <taxon>Eubacteriaceae incertae sedis</taxon>
        <taxon>Candidatus Allocopromorpha</taxon>
    </lineage>
</organism>
<accession>A0A9D1SU68</accession>
<evidence type="ECO:0000256" key="1">
    <source>
        <dbReference type="SAM" id="MobiDB-lite"/>
    </source>
</evidence>
<evidence type="ECO:0000259" key="3">
    <source>
        <dbReference type="Pfam" id="PF26018"/>
    </source>
</evidence>
<reference evidence="4" key="1">
    <citation type="submission" date="2020-10" db="EMBL/GenBank/DDBJ databases">
        <authorList>
            <person name="Gilroy R."/>
        </authorList>
    </citation>
    <scope>NUCLEOTIDE SEQUENCE</scope>
    <source>
        <strain evidence="4">ChiSjej4B22-8349</strain>
    </source>
</reference>
<evidence type="ECO:0008006" key="6">
    <source>
        <dbReference type="Google" id="ProtNLM"/>
    </source>
</evidence>
<dbReference type="Pfam" id="PF26011">
    <property type="entry name" value="Beta-barrel_RND_rel"/>
    <property type="match status" value="1"/>
</dbReference>
<dbReference type="EMBL" id="DVOB01000029">
    <property type="protein sequence ID" value="HIU95319.1"/>
    <property type="molecule type" value="Genomic_DNA"/>
</dbReference>
<dbReference type="InterPro" id="IPR058709">
    <property type="entry name" value="BSH_RND-rel"/>
</dbReference>
<dbReference type="Proteomes" id="UP000824130">
    <property type="component" value="Unassembled WGS sequence"/>
</dbReference>
<evidence type="ECO:0000313" key="5">
    <source>
        <dbReference type="Proteomes" id="UP000824130"/>
    </source>
</evidence>
<reference evidence="4" key="2">
    <citation type="journal article" date="2021" name="PeerJ">
        <title>Extensive microbial diversity within the chicken gut microbiome revealed by metagenomics and culture.</title>
        <authorList>
            <person name="Gilroy R."/>
            <person name="Ravi A."/>
            <person name="Getino M."/>
            <person name="Pursley I."/>
            <person name="Horton D.L."/>
            <person name="Alikhan N.F."/>
            <person name="Baker D."/>
            <person name="Gharbi K."/>
            <person name="Hall N."/>
            <person name="Watson M."/>
            <person name="Adriaenssens E.M."/>
            <person name="Foster-Nyarko E."/>
            <person name="Jarju S."/>
            <person name="Secka A."/>
            <person name="Antonio M."/>
            <person name="Oren A."/>
            <person name="Chaudhuri R.R."/>
            <person name="La Ragione R."/>
            <person name="Hildebrand F."/>
            <person name="Pallen M.J."/>
        </authorList>
    </citation>
    <scope>NUCLEOTIDE SEQUENCE</scope>
    <source>
        <strain evidence="4">ChiSjej4B22-8349</strain>
    </source>
</reference>
<feature type="domain" description="RND related beta-barrel" evidence="2">
    <location>
        <begin position="183"/>
        <end position="252"/>
    </location>
</feature>
<evidence type="ECO:0000313" key="4">
    <source>
        <dbReference type="EMBL" id="HIU95319.1"/>
    </source>
</evidence>
<dbReference type="InterPro" id="IPR058729">
    <property type="entry name" value="Beta-barrel_RND-rel"/>
</dbReference>
<proteinExistence type="predicted"/>
<feature type="compositionally biased region" description="Basic and acidic residues" evidence="1">
    <location>
        <begin position="328"/>
        <end position="338"/>
    </location>
</feature>
<feature type="region of interest" description="Disordered" evidence="1">
    <location>
        <begin position="328"/>
        <end position="349"/>
    </location>
</feature>
<feature type="domain" description="RND related barrel-sandwich hybrid" evidence="3">
    <location>
        <begin position="62"/>
        <end position="179"/>
    </location>
</feature>
<sequence>MKTKLSKKTKRIIAVYLAALLLLYIIVEVLPEVTDIFETTQTLEPGTLRIAYETTGYLIKDESVGIAPESGDIQYLVAVGTAVKKGYPIVSVTPDGESNQDARFGEYMNKLDGYEGLSEEYNSPISGVFSLTVDGYEDYFTPDKMDKIKRETVESLSYKSANLERSSVIEGEPIYKVSNDDNWYVLCWVDKETAESYSEGRAVSLELPEGTVDASVHSVREDGDDYRVIFYLNVYYEAFCESRAVDMSIVTSDNEGLLVDNKCIVEKNGQQGVYVVDKNGDYVFTRISVISTDGEQSVIEDATFVDEEGNQVYTVDVYDEVLKHPENALRSDLQKESESSGGDGDQKEE</sequence>
<name>A0A9D1SU68_9FIRM</name>
<dbReference type="AlphaFoldDB" id="A0A9D1SU68"/>
<evidence type="ECO:0000259" key="2">
    <source>
        <dbReference type="Pfam" id="PF26011"/>
    </source>
</evidence>
<protein>
    <recommendedName>
        <fullName evidence="6">Membrane fusion protein</fullName>
    </recommendedName>
</protein>
<dbReference type="Pfam" id="PF26018">
    <property type="entry name" value="BSH_RND_rel"/>
    <property type="match status" value="1"/>
</dbReference>